<dbReference type="InterPro" id="IPR013216">
    <property type="entry name" value="Methyltransf_11"/>
</dbReference>
<dbReference type="GO" id="GO:0032259">
    <property type="term" value="P:methylation"/>
    <property type="evidence" value="ECO:0007669"/>
    <property type="project" value="UniProtKB-KW"/>
</dbReference>
<feature type="chain" id="PRO_5022673128" evidence="1">
    <location>
        <begin position="36"/>
        <end position="266"/>
    </location>
</feature>
<accession>A0A5C6ULD4</accession>
<dbReference type="Proteomes" id="UP000321129">
    <property type="component" value="Unassembled WGS sequence"/>
</dbReference>
<dbReference type="Pfam" id="PF08241">
    <property type="entry name" value="Methyltransf_11"/>
    <property type="match status" value="1"/>
</dbReference>
<comment type="caution">
    <text evidence="3">The sequence shown here is derived from an EMBL/GenBank/DDBJ whole genome shotgun (WGS) entry which is preliminary data.</text>
</comment>
<evidence type="ECO:0000256" key="1">
    <source>
        <dbReference type="SAM" id="SignalP"/>
    </source>
</evidence>
<feature type="signal peptide" evidence="1">
    <location>
        <begin position="1"/>
        <end position="35"/>
    </location>
</feature>
<evidence type="ECO:0000313" key="3">
    <source>
        <dbReference type="EMBL" id="TXC73649.1"/>
    </source>
</evidence>
<feature type="domain" description="Methyltransferase type 11" evidence="2">
    <location>
        <begin position="80"/>
        <end position="192"/>
    </location>
</feature>
<dbReference type="InterPro" id="IPR029063">
    <property type="entry name" value="SAM-dependent_MTases_sf"/>
</dbReference>
<evidence type="ECO:0000259" key="2">
    <source>
        <dbReference type="Pfam" id="PF08241"/>
    </source>
</evidence>
<dbReference type="GO" id="GO:0008757">
    <property type="term" value="F:S-adenosylmethionine-dependent methyltransferase activity"/>
    <property type="evidence" value="ECO:0007669"/>
    <property type="project" value="InterPro"/>
</dbReference>
<dbReference type="AlphaFoldDB" id="A0A5C6ULD4"/>
<sequence>MLRGAPIIGEMVMKTSLAGLAAALALLLSASPALAGPSQVSPAITATKGRAAEHVKLDDLRKPSEILAFADFAKGDTIVDLMPGTGYYSELLSRVVGPKGTILAVEPAPSYDNDKARAAWQRLVADYPNVQLMPIDFRGLALAPDSVDGMMLHMVFHDLYWQSEQYKFPRLDVAAVLANFYRAVRPGGTVVVVDHVGPAGDTRDVVEKFHRIDPQTARSALEAAGFVFDGESDVLINTSDDMTKSVFDPAVRGKTSRFAYRFKKPE</sequence>
<keyword evidence="1" id="KW-0732">Signal</keyword>
<dbReference type="Gene3D" id="3.40.50.150">
    <property type="entry name" value="Vaccinia Virus protein VP39"/>
    <property type="match status" value="1"/>
</dbReference>
<proteinExistence type="predicted"/>
<protein>
    <submittedName>
        <fullName evidence="3">Class I SAM-dependent methyltransferase</fullName>
    </submittedName>
</protein>
<evidence type="ECO:0000313" key="4">
    <source>
        <dbReference type="Proteomes" id="UP000321129"/>
    </source>
</evidence>
<keyword evidence="3" id="KW-0489">Methyltransferase</keyword>
<dbReference type="EMBL" id="VOPY01000001">
    <property type="protein sequence ID" value="TXC73649.1"/>
    <property type="molecule type" value="Genomic_DNA"/>
</dbReference>
<organism evidence="3 4">
    <name type="scientific">Flavisphingopyxis soli</name>
    <dbReference type="NCBI Taxonomy" id="2601267"/>
    <lineage>
        <taxon>Bacteria</taxon>
        <taxon>Pseudomonadati</taxon>
        <taxon>Pseudomonadota</taxon>
        <taxon>Alphaproteobacteria</taxon>
        <taxon>Sphingomonadales</taxon>
        <taxon>Sphingopyxidaceae</taxon>
        <taxon>Flavisphingopyxis</taxon>
    </lineage>
</organism>
<dbReference type="SUPFAM" id="SSF53335">
    <property type="entry name" value="S-adenosyl-L-methionine-dependent methyltransferases"/>
    <property type="match status" value="1"/>
</dbReference>
<keyword evidence="4" id="KW-1185">Reference proteome</keyword>
<reference evidence="3 4" key="1">
    <citation type="submission" date="2019-08" db="EMBL/GenBank/DDBJ databases">
        <title>Sphingorhabdus soil sp. nov., isolated from arctic soil.</title>
        <authorList>
            <person name="Liu Y."/>
        </authorList>
    </citation>
    <scope>NUCLEOTIDE SEQUENCE [LARGE SCALE GENOMIC DNA]</scope>
    <source>
        <strain evidence="3 4">D-2Q-5-6</strain>
    </source>
</reference>
<keyword evidence="3" id="KW-0808">Transferase</keyword>
<gene>
    <name evidence="3" type="ORF">FSZ31_02615</name>
</gene>
<name>A0A5C6ULD4_9SPHN</name>